<feature type="non-terminal residue" evidence="1">
    <location>
        <position position="1"/>
    </location>
</feature>
<reference evidence="1 2" key="1">
    <citation type="submission" date="2024-05" db="EMBL/GenBank/DDBJ databases">
        <title>Culex pipiens pipiens assembly and annotation.</title>
        <authorList>
            <person name="Alout H."/>
            <person name="Durand T."/>
        </authorList>
    </citation>
    <scope>NUCLEOTIDE SEQUENCE [LARGE SCALE GENOMIC DNA]</scope>
    <source>
        <strain evidence="1">HA-2024</strain>
        <tissue evidence="1">Whole body</tissue>
    </source>
</reference>
<name>A0ABD1D7G8_CULPP</name>
<evidence type="ECO:0000313" key="2">
    <source>
        <dbReference type="Proteomes" id="UP001562425"/>
    </source>
</evidence>
<sequence>AREALRFSTFHLPSLFNKI</sequence>
<dbReference type="AlphaFoldDB" id="A0ABD1D7G8"/>
<protein>
    <submittedName>
        <fullName evidence="1">Uncharacterized protein</fullName>
    </submittedName>
</protein>
<gene>
    <name evidence="1" type="ORF">pipiens_011354</name>
</gene>
<keyword evidence="2" id="KW-1185">Reference proteome</keyword>
<organism evidence="1 2">
    <name type="scientific">Culex pipiens pipiens</name>
    <name type="common">Northern house mosquito</name>
    <dbReference type="NCBI Taxonomy" id="38569"/>
    <lineage>
        <taxon>Eukaryota</taxon>
        <taxon>Metazoa</taxon>
        <taxon>Ecdysozoa</taxon>
        <taxon>Arthropoda</taxon>
        <taxon>Hexapoda</taxon>
        <taxon>Insecta</taxon>
        <taxon>Pterygota</taxon>
        <taxon>Neoptera</taxon>
        <taxon>Endopterygota</taxon>
        <taxon>Diptera</taxon>
        <taxon>Nematocera</taxon>
        <taxon>Culicoidea</taxon>
        <taxon>Culicidae</taxon>
        <taxon>Culicinae</taxon>
        <taxon>Culicini</taxon>
        <taxon>Culex</taxon>
        <taxon>Culex</taxon>
    </lineage>
</organism>
<comment type="caution">
    <text evidence="1">The sequence shown here is derived from an EMBL/GenBank/DDBJ whole genome shotgun (WGS) entry which is preliminary data.</text>
</comment>
<evidence type="ECO:0000313" key="1">
    <source>
        <dbReference type="EMBL" id="KAL1395300.1"/>
    </source>
</evidence>
<dbReference type="EMBL" id="JBEHCU010007205">
    <property type="protein sequence ID" value="KAL1395300.1"/>
    <property type="molecule type" value="Genomic_DNA"/>
</dbReference>
<dbReference type="Proteomes" id="UP001562425">
    <property type="component" value="Unassembled WGS sequence"/>
</dbReference>
<accession>A0ABD1D7G8</accession>
<proteinExistence type="predicted"/>